<dbReference type="Gene3D" id="3.20.20.370">
    <property type="entry name" value="Glycoside hydrolase/deacetylase"/>
    <property type="match status" value="1"/>
</dbReference>
<comment type="similarity">
    <text evidence="2">Belongs to the polysaccharide deacetylase family.</text>
</comment>
<dbReference type="InterPro" id="IPR002509">
    <property type="entry name" value="NODB_dom"/>
</dbReference>
<dbReference type="Pfam" id="PF01522">
    <property type="entry name" value="Polysacc_deac_1"/>
    <property type="match status" value="1"/>
</dbReference>
<dbReference type="eggNOG" id="COG0726">
    <property type="taxonomic scope" value="Bacteria"/>
</dbReference>
<dbReference type="PANTHER" id="PTHR10587:SF133">
    <property type="entry name" value="CHITIN DEACETYLASE 1-RELATED"/>
    <property type="match status" value="1"/>
</dbReference>
<dbReference type="PANTHER" id="PTHR10587">
    <property type="entry name" value="GLYCOSYL TRANSFERASE-RELATED"/>
    <property type="match status" value="1"/>
</dbReference>
<feature type="domain" description="NodB homology" evidence="7">
    <location>
        <begin position="90"/>
        <end position="275"/>
    </location>
</feature>
<proteinExistence type="inferred from homology"/>
<dbReference type="InterPro" id="IPR050248">
    <property type="entry name" value="Polysacc_deacetylase_ArnD"/>
</dbReference>
<evidence type="ECO:0000313" key="9">
    <source>
        <dbReference type="Proteomes" id="UP000001096"/>
    </source>
</evidence>
<dbReference type="SUPFAM" id="SSF88713">
    <property type="entry name" value="Glycoside hydrolase/deacetylase"/>
    <property type="match status" value="1"/>
</dbReference>
<keyword evidence="9" id="KW-1185">Reference proteome</keyword>
<dbReference type="CDD" id="cd10917">
    <property type="entry name" value="CE4_NodB_like_6s_7s"/>
    <property type="match status" value="1"/>
</dbReference>
<comment type="function">
    <text evidence="1">Is involved in generating a small heat-stable compound (Nod), an acylated oligomer of N-acetylglucosamine, that stimulates mitosis in various plant protoplasts.</text>
</comment>
<organism evidence="8 9">
    <name type="scientific">Afipia broomeae ATCC 49717</name>
    <dbReference type="NCBI Taxonomy" id="883078"/>
    <lineage>
        <taxon>Bacteria</taxon>
        <taxon>Pseudomonadati</taxon>
        <taxon>Pseudomonadota</taxon>
        <taxon>Alphaproteobacteria</taxon>
        <taxon>Hyphomicrobiales</taxon>
        <taxon>Nitrobacteraceae</taxon>
        <taxon>Afipia</taxon>
    </lineage>
</organism>
<dbReference type="PROSITE" id="PS51677">
    <property type="entry name" value="NODB"/>
    <property type="match status" value="1"/>
</dbReference>
<evidence type="ECO:0000256" key="3">
    <source>
        <dbReference type="ARBA" id="ARBA00020071"/>
    </source>
</evidence>
<name>K8PCE4_9BRAD</name>
<keyword evidence="4" id="KW-0479">Metal-binding</keyword>
<gene>
    <name evidence="8" type="ORF">HMPREF9695_02249</name>
</gene>
<accession>K8PCE4</accession>
<dbReference type="GO" id="GO:0005975">
    <property type="term" value="P:carbohydrate metabolic process"/>
    <property type="evidence" value="ECO:0007669"/>
    <property type="project" value="InterPro"/>
</dbReference>
<comment type="caution">
    <text evidence="8">The sequence shown here is derived from an EMBL/GenBank/DDBJ whole genome shotgun (WGS) entry which is preliminary data.</text>
</comment>
<dbReference type="GO" id="GO:0016020">
    <property type="term" value="C:membrane"/>
    <property type="evidence" value="ECO:0007669"/>
    <property type="project" value="TreeGrafter"/>
</dbReference>
<evidence type="ECO:0000313" key="8">
    <source>
        <dbReference type="EMBL" id="EKS38409.1"/>
    </source>
</evidence>
<dbReference type="InterPro" id="IPR011330">
    <property type="entry name" value="Glyco_hydro/deAcase_b/a-brl"/>
</dbReference>
<dbReference type="GO" id="GO:0016810">
    <property type="term" value="F:hydrolase activity, acting on carbon-nitrogen (but not peptide) bonds"/>
    <property type="evidence" value="ECO:0007669"/>
    <property type="project" value="InterPro"/>
</dbReference>
<evidence type="ECO:0000256" key="4">
    <source>
        <dbReference type="ARBA" id="ARBA00022723"/>
    </source>
</evidence>
<evidence type="ECO:0000256" key="2">
    <source>
        <dbReference type="ARBA" id="ARBA00010973"/>
    </source>
</evidence>
<dbReference type="Proteomes" id="UP000001096">
    <property type="component" value="Unassembled WGS sequence"/>
</dbReference>
<evidence type="ECO:0000256" key="5">
    <source>
        <dbReference type="ARBA" id="ARBA00022801"/>
    </source>
</evidence>
<reference evidence="8 9" key="1">
    <citation type="submission" date="2012-04" db="EMBL/GenBank/DDBJ databases">
        <title>The Genome Sequence of Afipia broomeae ATCC 49717.</title>
        <authorList>
            <consortium name="The Broad Institute Genome Sequencing Platform"/>
            <person name="Earl A."/>
            <person name="Ward D."/>
            <person name="Feldgarden M."/>
            <person name="Gevers D."/>
            <person name="Huys G."/>
            <person name="Walker B."/>
            <person name="Young S.K."/>
            <person name="Zeng Q."/>
            <person name="Gargeya S."/>
            <person name="Fitzgerald M."/>
            <person name="Haas B."/>
            <person name="Abouelleil A."/>
            <person name="Alvarado L."/>
            <person name="Arachchi H.M."/>
            <person name="Berlin A."/>
            <person name="Chapman S.B."/>
            <person name="Goldberg J."/>
            <person name="Griggs A."/>
            <person name="Gujja S."/>
            <person name="Hansen M."/>
            <person name="Howarth C."/>
            <person name="Imamovic A."/>
            <person name="Larimer J."/>
            <person name="McCowen C."/>
            <person name="Montmayeur A."/>
            <person name="Murphy C."/>
            <person name="Neiman D."/>
            <person name="Pearson M."/>
            <person name="Priest M."/>
            <person name="Roberts A."/>
            <person name="Saif S."/>
            <person name="Shea T."/>
            <person name="Sisk P."/>
            <person name="Sykes S."/>
            <person name="Wortman J."/>
            <person name="Nusbaum C."/>
            <person name="Birren B."/>
        </authorList>
    </citation>
    <scope>NUCLEOTIDE SEQUENCE [LARGE SCALE GENOMIC DNA]</scope>
    <source>
        <strain evidence="8 9">ATCC 49717</strain>
    </source>
</reference>
<evidence type="ECO:0000259" key="7">
    <source>
        <dbReference type="PROSITE" id="PS51677"/>
    </source>
</evidence>
<dbReference type="AlphaFoldDB" id="K8PCE4"/>
<dbReference type="HOGENOM" id="CLU_021264_8_0_5"/>
<evidence type="ECO:0000256" key="6">
    <source>
        <dbReference type="ARBA" id="ARBA00032976"/>
    </source>
</evidence>
<protein>
    <recommendedName>
        <fullName evidence="3">Chitooligosaccharide deacetylase</fullName>
    </recommendedName>
    <alternativeName>
        <fullName evidence="6">Nodulation protein B</fullName>
    </alternativeName>
</protein>
<dbReference type="PATRIC" id="fig|883078.3.peg.2318"/>
<sequence>MRVRFRQYPIDTAGRNAKCAAREIRASGNSVMTVLKAALLALVASVSAANAADCPRKDALGTSRVMTVDPQAFPRVGLKSFPQTLPLADKEVVLTFDDGPFPPTTTKVLATLAAECVQATFFLVGRNAEANPGMVKKIAAEGHTIGHHTWSHRWLDKISQPQAIEEIDRGIVADEKALHGKATSVPTTPFFRFPGFASTPALLSGLQSRGIAVLGADFWASDWEPMTPEQQLNLITERLDKAGKGIILFHDTKAQTAKMLPAFLQYLRRNGYKVVHLVPPRPVKSTLNDR</sequence>
<dbReference type="EMBL" id="AGWX01000003">
    <property type="protein sequence ID" value="EKS38409.1"/>
    <property type="molecule type" value="Genomic_DNA"/>
</dbReference>
<keyword evidence="5" id="KW-0378">Hydrolase</keyword>
<evidence type="ECO:0000256" key="1">
    <source>
        <dbReference type="ARBA" id="ARBA00003236"/>
    </source>
</evidence>
<dbReference type="GO" id="GO:0046872">
    <property type="term" value="F:metal ion binding"/>
    <property type="evidence" value="ECO:0007669"/>
    <property type="project" value="UniProtKB-KW"/>
</dbReference>